<reference evidence="3 4" key="1">
    <citation type="submission" date="2021-08" db="EMBL/GenBank/DDBJ databases">
        <title>The genome sequence of Chitinophaga sp. B61.</title>
        <authorList>
            <person name="Zhang X."/>
        </authorList>
    </citation>
    <scope>NUCLEOTIDE SEQUENCE [LARGE SCALE GENOMIC DNA]</scope>
    <source>
        <strain evidence="3 4">B61</strain>
    </source>
</reference>
<dbReference type="Proteomes" id="UP000812961">
    <property type="component" value="Unassembled WGS sequence"/>
</dbReference>
<dbReference type="EMBL" id="JAICCF010000001">
    <property type="protein sequence ID" value="MBW8683307.1"/>
    <property type="molecule type" value="Genomic_DNA"/>
</dbReference>
<sequence length="450" mass="50781">MKKLLTPLLLLITVASFAQDTSLPRQYYVKVRQKTTKINSLIQQKTQKSLDWFVSQEQRMRTKLIKADPAAAHRIFDRSIDSLRHLRKLAKAGLKTGSSVQISYNSHLDTLQVVARFLSPSGDLQERVSELQDAIGQSAQIGRYMQERQQLLKEQLSRYSMFGKELLQLGKQVYYYKEQVHTYIDILQDKDKATERAMALLRKSTAFKAFFNKHSALANLMGAGSAMNAEQALAGLQTRSQVERLLQQRIGTDAGARQLVTGQVSQAREQIEGLKEKFPTLNNSAEMPDFMPNPMKGKRLLQRIELGGNVQFQRTNNWFPAIGDIALQAAYKFNGKGSAGIGVAYKLGMGSLDRIALSSKGAGLRSFVDYRIRNAFSLNGGMEMNYYSALSHIAQLRNWNGWQTSALLGVRYSYKVSPKLKGNITLLYDFLARQQAPFTEPLKIRFGYSR</sequence>
<dbReference type="RefSeq" id="WP_220248528.1">
    <property type="nucleotide sequence ID" value="NZ_JAICCF010000001.1"/>
</dbReference>
<evidence type="ECO:0000256" key="1">
    <source>
        <dbReference type="SAM" id="Coils"/>
    </source>
</evidence>
<proteinExistence type="predicted"/>
<gene>
    <name evidence="3" type="ORF">K1Y79_03085</name>
</gene>
<keyword evidence="2" id="KW-0732">Signal</keyword>
<feature type="coiled-coil region" evidence="1">
    <location>
        <begin position="257"/>
        <end position="284"/>
    </location>
</feature>
<protein>
    <submittedName>
        <fullName evidence="3">Uncharacterized protein</fullName>
    </submittedName>
</protein>
<evidence type="ECO:0000256" key="2">
    <source>
        <dbReference type="SAM" id="SignalP"/>
    </source>
</evidence>
<keyword evidence="4" id="KW-1185">Reference proteome</keyword>
<comment type="caution">
    <text evidence="3">The sequence shown here is derived from an EMBL/GenBank/DDBJ whole genome shotgun (WGS) entry which is preliminary data.</text>
</comment>
<feature type="chain" id="PRO_5045914765" evidence="2">
    <location>
        <begin position="19"/>
        <end position="450"/>
    </location>
</feature>
<name>A0ABS7G6M5_9BACT</name>
<accession>A0ABS7G6M5</accession>
<feature type="signal peptide" evidence="2">
    <location>
        <begin position="1"/>
        <end position="18"/>
    </location>
</feature>
<evidence type="ECO:0000313" key="3">
    <source>
        <dbReference type="EMBL" id="MBW8683307.1"/>
    </source>
</evidence>
<keyword evidence="1" id="KW-0175">Coiled coil</keyword>
<evidence type="ECO:0000313" key="4">
    <source>
        <dbReference type="Proteomes" id="UP000812961"/>
    </source>
</evidence>
<organism evidence="3 4">
    <name type="scientific">Chitinophaga rhizophila</name>
    <dbReference type="NCBI Taxonomy" id="2866212"/>
    <lineage>
        <taxon>Bacteria</taxon>
        <taxon>Pseudomonadati</taxon>
        <taxon>Bacteroidota</taxon>
        <taxon>Chitinophagia</taxon>
        <taxon>Chitinophagales</taxon>
        <taxon>Chitinophagaceae</taxon>
        <taxon>Chitinophaga</taxon>
    </lineage>
</organism>